<comment type="function">
    <text evidence="1">Component of the cleavage factor IA (CFIA) complex, which is involved in the endonucleolytic cleavage during polyadenylation-dependent pre-mRNA 3'-end formation.</text>
</comment>
<dbReference type="CDD" id="cd05698">
    <property type="entry name" value="S1_Rrp5_repeat_hs6_sc5"/>
    <property type="match status" value="1"/>
</dbReference>
<feature type="domain" description="S1 motif" evidence="12">
    <location>
        <begin position="550"/>
        <end position="621"/>
    </location>
</feature>
<dbReference type="CDD" id="cd05708">
    <property type="entry name" value="S1_Rrp5_repeat_sc12"/>
    <property type="match status" value="1"/>
</dbReference>
<keyword evidence="4" id="KW-0698">rRNA processing</keyword>
<dbReference type="CDD" id="cd05697">
    <property type="entry name" value="S1_Rrp5_repeat_hs5"/>
    <property type="match status" value="1"/>
</dbReference>
<dbReference type="Proteomes" id="UP000053317">
    <property type="component" value="Unassembled WGS sequence"/>
</dbReference>
<gene>
    <name evidence="13" type="ORF">UCRPC4_g06241</name>
</gene>
<keyword evidence="7" id="KW-0539">Nucleus</keyword>
<dbReference type="Gene3D" id="1.25.40.10">
    <property type="entry name" value="Tetratricopeptide repeat domain"/>
    <property type="match status" value="1"/>
</dbReference>
<evidence type="ECO:0000313" key="13">
    <source>
        <dbReference type="EMBL" id="KKY15609.1"/>
    </source>
</evidence>
<dbReference type="GO" id="GO:0003723">
    <property type="term" value="F:RNA binding"/>
    <property type="evidence" value="ECO:0007669"/>
    <property type="project" value="TreeGrafter"/>
</dbReference>
<feature type="domain" description="S1 motif" evidence="12">
    <location>
        <begin position="1304"/>
        <end position="1375"/>
    </location>
</feature>
<dbReference type="Pfam" id="PF24685">
    <property type="entry name" value="OB_RRP5_4th"/>
    <property type="match status" value="1"/>
</dbReference>
<dbReference type="InterPro" id="IPR048058">
    <property type="entry name" value="Rrp5_S1_rpt_hs11_sc8"/>
</dbReference>
<feature type="region of interest" description="Disordered" evidence="11">
    <location>
        <begin position="127"/>
        <end position="146"/>
    </location>
</feature>
<evidence type="ECO:0000256" key="7">
    <source>
        <dbReference type="ARBA" id="ARBA00023242"/>
    </source>
</evidence>
<dbReference type="FunFam" id="2.40.50.140:FF:000196">
    <property type="entry name" value="rRNA biogenesis protein RRP5"/>
    <property type="match status" value="1"/>
</dbReference>
<dbReference type="InterPro" id="IPR012340">
    <property type="entry name" value="NA-bd_OB-fold"/>
</dbReference>
<dbReference type="OrthoDB" id="412781at2759"/>
<keyword evidence="5" id="KW-0597">Phosphoprotein</keyword>
<evidence type="ECO:0000256" key="9">
    <source>
        <dbReference type="ARBA" id="ARBA00073619"/>
    </source>
</evidence>
<feature type="domain" description="S1 motif" evidence="12">
    <location>
        <begin position="458"/>
        <end position="533"/>
    </location>
</feature>
<feature type="region of interest" description="Disordered" evidence="11">
    <location>
        <begin position="1482"/>
        <end position="1521"/>
    </location>
</feature>
<name>A0A0G2DYE0_PHACM</name>
<dbReference type="EMBL" id="LCWF01000182">
    <property type="protein sequence ID" value="KKY15609.1"/>
    <property type="molecule type" value="Genomic_DNA"/>
</dbReference>
<feature type="domain" description="S1 motif" evidence="12">
    <location>
        <begin position="1215"/>
        <end position="1284"/>
    </location>
</feature>
<evidence type="ECO:0000256" key="6">
    <source>
        <dbReference type="ARBA" id="ARBA00022737"/>
    </source>
</evidence>
<protein>
    <recommendedName>
        <fullName evidence="9">rRNA biogenesis protein RRP5</fullName>
    </recommendedName>
    <alternativeName>
        <fullName evidence="10">Ribosomal RNA-processing protein 5</fullName>
    </alternativeName>
</protein>
<feature type="domain" description="S1 motif" evidence="12">
    <location>
        <begin position="928"/>
        <end position="1004"/>
    </location>
</feature>
<feature type="domain" description="S1 motif" evidence="12">
    <location>
        <begin position="1121"/>
        <end position="1190"/>
    </location>
</feature>
<evidence type="ECO:0000256" key="5">
    <source>
        <dbReference type="ARBA" id="ARBA00022553"/>
    </source>
</evidence>
<feature type="domain" description="S1 motif" evidence="12">
    <location>
        <begin position="727"/>
        <end position="801"/>
    </location>
</feature>
<dbReference type="InterPro" id="IPR003107">
    <property type="entry name" value="HAT"/>
</dbReference>
<evidence type="ECO:0000256" key="1">
    <source>
        <dbReference type="ARBA" id="ARBA00002863"/>
    </source>
</evidence>
<evidence type="ECO:0000256" key="11">
    <source>
        <dbReference type="SAM" id="MobiDB-lite"/>
    </source>
</evidence>
<dbReference type="PANTHER" id="PTHR23270:SF10">
    <property type="entry name" value="PROTEIN RRP5 HOMOLOG"/>
    <property type="match status" value="1"/>
</dbReference>
<dbReference type="SUPFAM" id="SSF50249">
    <property type="entry name" value="Nucleic acid-binding proteins"/>
    <property type="match status" value="12"/>
</dbReference>
<evidence type="ECO:0000256" key="8">
    <source>
        <dbReference type="ARBA" id="ARBA00055575"/>
    </source>
</evidence>
<feature type="compositionally biased region" description="Basic and acidic residues" evidence="11">
    <location>
        <begin position="33"/>
        <end position="47"/>
    </location>
</feature>
<dbReference type="SUPFAM" id="SSF48452">
    <property type="entry name" value="TPR-like"/>
    <property type="match status" value="1"/>
</dbReference>
<dbReference type="GO" id="GO:0032040">
    <property type="term" value="C:small-subunit processome"/>
    <property type="evidence" value="ECO:0007669"/>
    <property type="project" value="TreeGrafter"/>
</dbReference>
<feature type="region of interest" description="Disordered" evidence="11">
    <location>
        <begin position="1"/>
        <end position="58"/>
    </location>
</feature>
<dbReference type="SMART" id="SM00316">
    <property type="entry name" value="S1"/>
    <property type="match status" value="12"/>
</dbReference>
<feature type="compositionally biased region" description="Acidic residues" evidence="11">
    <location>
        <begin position="1411"/>
        <end position="1454"/>
    </location>
</feature>
<feature type="domain" description="S1 motif" evidence="12">
    <location>
        <begin position="823"/>
        <end position="894"/>
    </location>
</feature>
<feature type="compositionally biased region" description="Polar residues" evidence="11">
    <location>
        <begin position="49"/>
        <end position="58"/>
    </location>
</feature>
<comment type="subcellular location">
    <subcellularLocation>
        <location evidence="2">Nucleus</location>
        <location evidence="2">Nucleolus</location>
    </subcellularLocation>
</comment>
<feature type="compositionally biased region" description="Polar residues" evidence="11">
    <location>
        <begin position="1457"/>
        <end position="1466"/>
    </location>
</feature>
<sequence length="1808" mass="198551">MAPIKRKGETAATSSQQDAASRKRLRTEGQTVKAKDRQSKPVQKDKPQTAVSSIPKESTTFLVNTNELPAFPRGGASLLTPLERKQIQVQATRDVLFEQNHANGAVSDSEGLSDADSIKESAQKAKERKFSKMKNQKINPDSSRPGVRIEGLNYKRLAPGSILLGRVSSINSQDVTVSLPNNLTGFVQPTSISPQVTALIEDNLNNKEDFDEIDLRPYIQPGQYVRVYVASTGSDVAGQAKQKKHIELSLEPKLCNNGIQRSDIVTNSTIQASVRSVEDHGLIMDLGLVDENVQGFISAKDLGETFRLSEVSPGAILLCQVLSNDTTSRTIKLSLDSRNFADSSKNFVRSAPTIDSFLPGTTVEILLTEVTSSGLAGKVMGMLDVVCDIVHSTARGEDVSLPDKFSPGEKIKGRLISTFPLSENKKLGFSILNHILGMTSGASSTIKGQSTKDQLPISTIVDEAVIDKVDGSMGLYLSLGSSGAQGFAHISNLSDQKVDNISASTGAFKLGSKHKVRITGYSPLDDLYLVSLKDSVLSQPFLRVDDVEVGSVVKGKIQKLVLEKGLLFVELADGVTGMVPELHMSDLGLQHPEKKFREGSAVNARVLKVDVERRQIRLTLKKSLVNSDMECWKSYGDISIGHTAPGTLIKVRPHGAVVQFFSDVHGFLPVSEMSEAYIKDATQHFREGQVVTVNAINVDPDAQRLTVSCRDPSVTSSEDGLKKLKAGAIVSGTVFEKSDDDLLLRLDDIDVIARLELDHITDGSEKKRRSALSKIRVGQKLQDLMVLEILSKRRIVRLSNKSSLIKAIKTGELLTGFADLKEGKQVTGFCANIRDEGVFVCFAGGLTGLLPKSRIPSTEAVKESFGMARLQSVTATISSVDYKGAVPKFWLTQTSPATTSTPTKTESSTTLIDPVDANVTALEDLSVGVVIKARIFSVKDTQLNVELAKDVQGRIDISELFDDWNDIKDRKRPLRIFDNKQILKVRVLGAHDARNHRFLPITHRSGKAPVFELSAKPSFVKSNSLNMLTLDQVKVGSSWIAYVNNIADNYLWVNLSPNVRGRIAAMDVTDDISLLADLEANFPIGSALKVHVTGIDVEKNRLDLSAKSGSSQVNLKGITKGMILPGRVTKVSERQALVQLSDTIVGAVNLIDMADDFIKANPLNLQKNDIVRTCVLSVDVPNKKVVLSLRPSRVFSSSLPVEDPEISSLDQLSVNDVRRGFITNITEKGIFVALAHNVTAFVRVANLSDRFLKDWQEGFQRDQLVKGKIIIVDKATNHVQMSLKESVLKGDYLPPLAFTDLKIGQVVSGKVAKVEEFGVFIIVDNSTNVRGLCHRSEIADQRVQDARTLFSEGDAVKAKVLKIEASKRRVNFGLKASYFTDVEDEDMEDLDDDESLSDEEAGGVDIIMNDSDSDSDEDELNNDLDVEDDDAESVEQDELDDMEDDSSVANEEEPAPASSNKLSQGLSIGGFDWAGADAAQVGDQTTVGSNAEGPPSKPKKKRRAEAVIDRTGDLDAHGPQSTDDYERLLLGEPDSSLLWLQYMAFHLELGETDQARQIAQRALQTIAVGQDAEKLNIWVAMLNLENTYGDDDSISSTFKNACQYNDTEEIHSRLASIYIQSAKLAVSLPSQINLMKSLLTPSQKADELFQNMIKKFSQNPKTWINYATFLFDSQADAERGRQLLSRALQTLPKHTHVDITSKFAALEFRSPNGDSERGRTIFEGLLDSFPKRVDLWNVLLDLELRHGEKDQVRNLFERIFSPSSKIKNKQAKHFFKRWLDFEMKEGDERSADAVKARAVEFVKQASKE</sequence>
<dbReference type="CDD" id="cd05706">
    <property type="entry name" value="S1_Rrp5_repeat_sc10"/>
    <property type="match status" value="1"/>
</dbReference>
<dbReference type="CDD" id="cd05693">
    <property type="entry name" value="S1_Rrp5_repeat_hs1_sc1"/>
    <property type="match status" value="1"/>
</dbReference>
<dbReference type="PROSITE" id="PS50126">
    <property type="entry name" value="S1"/>
    <property type="match status" value="12"/>
</dbReference>
<dbReference type="Gene3D" id="2.40.50.140">
    <property type="entry name" value="Nucleic acid-binding proteins"/>
    <property type="match status" value="11"/>
</dbReference>
<feature type="region of interest" description="Disordered" evidence="11">
    <location>
        <begin position="1385"/>
        <end position="1466"/>
    </location>
</feature>
<dbReference type="FunFam" id="2.40.50.140:FF:000103">
    <property type="entry name" value="protein RRP5 homolog"/>
    <property type="match status" value="2"/>
</dbReference>
<comment type="function">
    <text evidence="8">Involved in the biogenesis of rRNA. Required for the formation of 18S and 5.8S rRNA.</text>
</comment>
<feature type="compositionally biased region" description="Acidic residues" evidence="11">
    <location>
        <begin position="1385"/>
        <end position="1402"/>
    </location>
</feature>
<evidence type="ECO:0000256" key="3">
    <source>
        <dbReference type="ARBA" id="ARBA00022517"/>
    </source>
</evidence>
<dbReference type="GO" id="GO:0006364">
    <property type="term" value="P:rRNA processing"/>
    <property type="evidence" value="ECO:0007669"/>
    <property type="project" value="UniProtKB-KW"/>
</dbReference>
<evidence type="ECO:0000256" key="10">
    <source>
        <dbReference type="ARBA" id="ARBA00076674"/>
    </source>
</evidence>
<feature type="domain" description="S1 motif" evidence="12">
    <location>
        <begin position="641"/>
        <end position="710"/>
    </location>
</feature>
<dbReference type="FunFam" id="2.40.50.140:FF:000155">
    <property type="entry name" value="rRNA biogenesis protein RRP5"/>
    <property type="match status" value="1"/>
</dbReference>
<dbReference type="CDD" id="cd05703">
    <property type="entry name" value="S1_Rrp5_repeat_hs12_sc9"/>
    <property type="match status" value="1"/>
</dbReference>
<dbReference type="InterPro" id="IPR008847">
    <property type="entry name" value="Suf"/>
</dbReference>
<evidence type="ECO:0000313" key="14">
    <source>
        <dbReference type="Proteomes" id="UP000053317"/>
    </source>
</evidence>
<organism evidence="13 14">
    <name type="scientific">Phaeomoniella chlamydospora</name>
    <name type="common">Phaeoacremonium chlamydosporum</name>
    <dbReference type="NCBI Taxonomy" id="158046"/>
    <lineage>
        <taxon>Eukaryota</taxon>
        <taxon>Fungi</taxon>
        <taxon>Dikarya</taxon>
        <taxon>Ascomycota</taxon>
        <taxon>Pezizomycotina</taxon>
        <taxon>Eurotiomycetes</taxon>
        <taxon>Chaetothyriomycetidae</taxon>
        <taxon>Phaeomoniellales</taxon>
        <taxon>Phaeomoniellaceae</taxon>
        <taxon>Phaeomoniella</taxon>
    </lineage>
</organism>
<dbReference type="FunFam" id="2.40.50.140:FF:000159">
    <property type="entry name" value="rRNA biogenesis protein rrp5"/>
    <property type="match status" value="1"/>
</dbReference>
<feature type="domain" description="S1 motif" evidence="12">
    <location>
        <begin position="160"/>
        <end position="251"/>
    </location>
</feature>
<dbReference type="InterPro" id="IPR048059">
    <property type="entry name" value="Rrp5_S1_rpt_hs1_sc1"/>
</dbReference>
<evidence type="ECO:0000259" key="12">
    <source>
        <dbReference type="PROSITE" id="PS50126"/>
    </source>
</evidence>
<dbReference type="InterPro" id="IPR003029">
    <property type="entry name" value="S1_domain"/>
</dbReference>
<dbReference type="CDD" id="cd05702">
    <property type="entry name" value="S1_Rrp5_repeat_hs11_sc8"/>
    <property type="match status" value="1"/>
</dbReference>
<dbReference type="InterPro" id="IPR045209">
    <property type="entry name" value="Rrp5"/>
</dbReference>
<dbReference type="PANTHER" id="PTHR23270">
    <property type="entry name" value="PROGRAMMED CELL DEATH PROTEIN 11 PRE-RRNA PROCESSING PROTEIN RRP5"/>
    <property type="match status" value="1"/>
</dbReference>
<reference evidence="13 14" key="2">
    <citation type="submission" date="2015-05" db="EMBL/GenBank/DDBJ databases">
        <authorList>
            <person name="Morales-Cruz A."/>
            <person name="Amrine K.C."/>
            <person name="Cantu D."/>
        </authorList>
    </citation>
    <scope>NUCLEOTIDE SEQUENCE [LARGE SCALE GENOMIC DNA]</scope>
    <source>
        <strain evidence="13">UCRPC4</strain>
    </source>
</reference>
<feature type="compositionally biased region" description="Basic and acidic residues" evidence="11">
    <location>
        <begin position="1504"/>
        <end position="1516"/>
    </location>
</feature>
<dbReference type="InterPro" id="IPR057301">
    <property type="entry name" value="Rrp5_OB_4th"/>
</dbReference>
<keyword evidence="6" id="KW-0677">Repeat</keyword>
<feature type="domain" description="S1 motif" evidence="12">
    <location>
        <begin position="267"/>
        <end position="336"/>
    </location>
</feature>
<feature type="compositionally biased region" description="Low complexity" evidence="11">
    <location>
        <begin position="10"/>
        <end position="19"/>
    </location>
</feature>
<evidence type="ECO:0000256" key="4">
    <source>
        <dbReference type="ARBA" id="ARBA00022552"/>
    </source>
</evidence>
<dbReference type="Pfam" id="PF00575">
    <property type="entry name" value="S1"/>
    <property type="match status" value="4"/>
</dbReference>
<keyword evidence="3" id="KW-0690">Ribosome biogenesis</keyword>
<proteinExistence type="predicted"/>
<dbReference type="FunFam" id="2.40.50.140:FF:000278">
    <property type="entry name" value="rRNA biogenesis protein rrp5"/>
    <property type="match status" value="1"/>
</dbReference>
<dbReference type="InterPro" id="IPR011990">
    <property type="entry name" value="TPR-like_helical_dom_sf"/>
</dbReference>
<feature type="domain" description="S1 motif" evidence="12">
    <location>
        <begin position="1036"/>
        <end position="1107"/>
    </location>
</feature>
<accession>A0A0G2DYE0</accession>
<dbReference type="SMART" id="SM00386">
    <property type="entry name" value="HAT"/>
    <property type="match status" value="5"/>
</dbReference>
<evidence type="ECO:0000256" key="2">
    <source>
        <dbReference type="ARBA" id="ARBA00004604"/>
    </source>
</evidence>
<dbReference type="Pfam" id="PF05843">
    <property type="entry name" value="Suf"/>
    <property type="match status" value="1"/>
</dbReference>
<reference evidence="13 14" key="1">
    <citation type="submission" date="2015-05" db="EMBL/GenBank/DDBJ databases">
        <title>Distinctive expansion of gene families associated with plant cell wall degradation and secondary metabolism in the genomes of grapevine trunk pathogens.</title>
        <authorList>
            <person name="Lawrence D.P."/>
            <person name="Travadon R."/>
            <person name="Rolshausen P.E."/>
            <person name="Baumgartner K."/>
        </authorList>
    </citation>
    <scope>NUCLEOTIDE SEQUENCE [LARGE SCALE GENOMIC DNA]</scope>
    <source>
        <strain evidence="13">UCRPC4</strain>
    </source>
</reference>
<keyword evidence="14" id="KW-1185">Reference proteome</keyword>
<comment type="caution">
    <text evidence="13">The sequence shown here is derived from an EMBL/GenBank/DDBJ whole genome shotgun (WGS) entry which is preliminary data.</text>
</comment>